<dbReference type="AlphaFoldDB" id="A0A1W6AAT5"/>
<dbReference type="Proteomes" id="UP000192932">
    <property type="component" value="Chromosome"/>
</dbReference>
<dbReference type="RefSeq" id="WP_085311974.1">
    <property type="nucleotide sequence ID" value="NZ_CP020743.1"/>
</dbReference>
<reference evidence="1 3" key="1">
    <citation type="submission" date="2017-04" db="EMBL/GenBank/DDBJ databases">
        <title>The Characteristic of a Fine Plant Growth-Promoting Rhizobacteria Bacillus mycoides Gnyt1 and its Whole Genome Sequencing Analysis.</title>
        <authorList>
            <person name="Li J.H."/>
            <person name="Yao T."/>
        </authorList>
    </citation>
    <scope>NUCLEOTIDE SEQUENCE [LARGE SCALE GENOMIC DNA]</scope>
    <source>
        <strain evidence="1 3">Gnyt1</strain>
    </source>
</reference>
<dbReference type="Proteomes" id="UP000305524">
    <property type="component" value="Unassembled WGS sequence"/>
</dbReference>
<evidence type="ECO:0000313" key="2">
    <source>
        <dbReference type="EMBL" id="TKI83361.1"/>
    </source>
</evidence>
<sequence length="93" mass="11248">MRKGYWNKSTALQVLHILLKEKYKMAEEDVLQTCDTKWVVANDLSTPLHNFWKNNPFRMLHDYNPEVYTIEKWEVIKRMRRKKRVGNKNTPIA</sequence>
<dbReference type="EMBL" id="CP020743">
    <property type="protein sequence ID" value="ARJ22948.1"/>
    <property type="molecule type" value="Genomic_DNA"/>
</dbReference>
<gene>
    <name evidence="1" type="ORF">B7492_17935</name>
    <name evidence="2" type="ORF">FC701_18015</name>
</gene>
<protein>
    <submittedName>
        <fullName evidence="1">Uncharacterized protein</fullName>
    </submittedName>
</protein>
<accession>A0A1W6AAT5</accession>
<evidence type="ECO:0000313" key="4">
    <source>
        <dbReference type="Proteomes" id="UP000305524"/>
    </source>
</evidence>
<dbReference type="EMBL" id="SZOD01000433">
    <property type="protein sequence ID" value="TKI83361.1"/>
    <property type="molecule type" value="Genomic_DNA"/>
</dbReference>
<organism evidence="1 3">
    <name type="scientific">Bacillus mycoides</name>
    <dbReference type="NCBI Taxonomy" id="1405"/>
    <lineage>
        <taxon>Bacteria</taxon>
        <taxon>Bacillati</taxon>
        <taxon>Bacillota</taxon>
        <taxon>Bacilli</taxon>
        <taxon>Bacillales</taxon>
        <taxon>Bacillaceae</taxon>
        <taxon>Bacillus</taxon>
        <taxon>Bacillus cereus group</taxon>
    </lineage>
</organism>
<proteinExistence type="predicted"/>
<reference evidence="2 4" key="2">
    <citation type="journal article" date="2019" name="Environ. Microbiol.">
        <title>An active ?-lactamase is a part of an orchestrated cell wall stress resistance network of Bacillus subtilis and related rhizosphere species.</title>
        <authorList>
            <person name="Bucher T."/>
            <person name="Keren-Paz A."/>
            <person name="Hausser J."/>
            <person name="Olender T."/>
            <person name="Cytryn E."/>
            <person name="Kolodkin-Gal I."/>
        </authorList>
    </citation>
    <scope>NUCLEOTIDE SEQUENCE [LARGE SCALE GENOMIC DNA]</scope>
    <source>
        <strain evidence="2 4">I186</strain>
    </source>
</reference>
<evidence type="ECO:0000313" key="3">
    <source>
        <dbReference type="Proteomes" id="UP000192932"/>
    </source>
</evidence>
<name>A0A1W6AAT5_BACMY</name>
<evidence type="ECO:0000313" key="1">
    <source>
        <dbReference type="EMBL" id="ARJ22948.1"/>
    </source>
</evidence>